<proteinExistence type="predicted"/>
<reference evidence="1 2" key="1">
    <citation type="journal article" date="2020" name="IScience">
        <title>Genome Sequencing of the Endangered Kingdonia uniflora (Circaeasteraceae, Ranunculales) Reveals Potential Mechanisms of Evolutionary Specialization.</title>
        <authorList>
            <person name="Sun Y."/>
            <person name="Deng T."/>
            <person name="Zhang A."/>
            <person name="Moore M.J."/>
            <person name="Landis J.B."/>
            <person name="Lin N."/>
            <person name="Zhang H."/>
            <person name="Zhang X."/>
            <person name="Huang J."/>
            <person name="Zhang X."/>
            <person name="Sun H."/>
            <person name="Wang H."/>
        </authorList>
    </citation>
    <scope>NUCLEOTIDE SEQUENCE [LARGE SCALE GENOMIC DNA]</scope>
    <source>
        <strain evidence="1">TB1705</strain>
        <tissue evidence="1">Leaf</tissue>
    </source>
</reference>
<gene>
    <name evidence="1" type="ORF">GIB67_016832</name>
</gene>
<dbReference type="Proteomes" id="UP000541444">
    <property type="component" value="Unassembled WGS sequence"/>
</dbReference>
<sequence length="396" mass="43726">MVKTHSMVLEERIALEAQRLKLKYFGDQFLEMAVPAPVPPTYRGLSGVEAIEAKEDFYWILRLGPLHLCQLCGGGGYRRGGGGSGRGKLGNFLKKDDEELLDLRFRSVRQSVKSTVERKESLLDEVIEEETELELVMGELGLSRKKRVESKAKKVAKAQSARSMTGVEEGMSGEVAQGMKMRVEPLGGSGEKVAEGQSISVDDLKEVEVRAKLAIPQGKKDTSLTEFELKKAKSELEKSLARAKTDALKEVKQLNAAHAMTISQLQVEAKANLDKMAEERDRLGRHLMLKGYSQEEVDSIKPDTYVEKEEEEAGVLGVVDGLDGVSPQIVLDNQGDDVELPKDGSGKVVKEMSLRINNLESGLAREIETLKALLSVQAELQARFEIGCSIFVLYQY</sequence>
<evidence type="ECO:0000313" key="2">
    <source>
        <dbReference type="Proteomes" id="UP000541444"/>
    </source>
</evidence>
<dbReference type="EMBL" id="JACGCM010002112">
    <property type="protein sequence ID" value="KAF6144758.1"/>
    <property type="molecule type" value="Genomic_DNA"/>
</dbReference>
<keyword evidence="2" id="KW-1185">Reference proteome</keyword>
<protein>
    <submittedName>
        <fullName evidence="1">Uncharacterized protein</fullName>
    </submittedName>
</protein>
<organism evidence="1 2">
    <name type="scientific">Kingdonia uniflora</name>
    <dbReference type="NCBI Taxonomy" id="39325"/>
    <lineage>
        <taxon>Eukaryota</taxon>
        <taxon>Viridiplantae</taxon>
        <taxon>Streptophyta</taxon>
        <taxon>Embryophyta</taxon>
        <taxon>Tracheophyta</taxon>
        <taxon>Spermatophyta</taxon>
        <taxon>Magnoliopsida</taxon>
        <taxon>Ranunculales</taxon>
        <taxon>Circaeasteraceae</taxon>
        <taxon>Kingdonia</taxon>
    </lineage>
</organism>
<name>A0A7J7LQD7_9MAGN</name>
<evidence type="ECO:0000313" key="1">
    <source>
        <dbReference type="EMBL" id="KAF6144758.1"/>
    </source>
</evidence>
<accession>A0A7J7LQD7</accession>
<comment type="caution">
    <text evidence="1">The sequence shown here is derived from an EMBL/GenBank/DDBJ whole genome shotgun (WGS) entry which is preliminary data.</text>
</comment>
<dbReference type="AlphaFoldDB" id="A0A7J7LQD7"/>